<dbReference type="Proteomes" id="UP000095287">
    <property type="component" value="Unplaced"/>
</dbReference>
<reference evidence="2" key="1">
    <citation type="submission" date="2016-11" db="UniProtKB">
        <authorList>
            <consortium name="WormBaseParasite"/>
        </authorList>
    </citation>
    <scope>IDENTIFICATION</scope>
</reference>
<organism evidence="1 2">
    <name type="scientific">Steinernema glaseri</name>
    <dbReference type="NCBI Taxonomy" id="37863"/>
    <lineage>
        <taxon>Eukaryota</taxon>
        <taxon>Metazoa</taxon>
        <taxon>Ecdysozoa</taxon>
        <taxon>Nematoda</taxon>
        <taxon>Chromadorea</taxon>
        <taxon>Rhabditida</taxon>
        <taxon>Tylenchina</taxon>
        <taxon>Panagrolaimomorpha</taxon>
        <taxon>Strongyloidoidea</taxon>
        <taxon>Steinernematidae</taxon>
        <taxon>Steinernema</taxon>
    </lineage>
</organism>
<evidence type="ECO:0000313" key="1">
    <source>
        <dbReference type="Proteomes" id="UP000095287"/>
    </source>
</evidence>
<dbReference type="AlphaFoldDB" id="A0A1I8APZ9"/>
<protein>
    <submittedName>
        <fullName evidence="2">PRY domain-containing protein</fullName>
    </submittedName>
</protein>
<accession>A0A1I8APZ9</accession>
<name>A0A1I8APZ9_9BILA</name>
<proteinExistence type="predicted"/>
<keyword evidence="1" id="KW-1185">Reference proteome</keyword>
<evidence type="ECO:0000313" key="2">
    <source>
        <dbReference type="WBParaSite" id="L893_g7980.t1"/>
    </source>
</evidence>
<dbReference type="WBParaSite" id="L893_g7980.t1">
    <property type="protein sequence ID" value="L893_g7980.t1"/>
    <property type="gene ID" value="L893_g7980"/>
</dbReference>
<sequence>MSYLLTHLLSYYDRSVWSAPCMILQTSSYPLRQLRVCSQSITSLDTVEHKVHSRVSARCPEGMLLSVRKHHATGGHRHESNTNLFDRTLNPKGKVLLELREPGEGDVTGCTYGGLDLDL</sequence>